<name>A0A382HAT3_9ZZZZ</name>
<proteinExistence type="predicted"/>
<accession>A0A382HAT3</accession>
<evidence type="ECO:0000313" key="1">
    <source>
        <dbReference type="EMBL" id="SVB84424.1"/>
    </source>
</evidence>
<dbReference type="AlphaFoldDB" id="A0A382HAT3"/>
<gene>
    <name evidence="1" type="ORF">METZ01_LOCUS237278</name>
</gene>
<protein>
    <submittedName>
        <fullName evidence="1">Uncharacterized protein</fullName>
    </submittedName>
</protein>
<reference evidence="1" key="1">
    <citation type="submission" date="2018-05" db="EMBL/GenBank/DDBJ databases">
        <authorList>
            <person name="Lanie J.A."/>
            <person name="Ng W.-L."/>
            <person name="Kazmierczak K.M."/>
            <person name="Andrzejewski T.M."/>
            <person name="Davidsen T.M."/>
            <person name="Wayne K.J."/>
            <person name="Tettelin H."/>
            <person name="Glass J.I."/>
            <person name="Rusch D."/>
            <person name="Podicherti R."/>
            <person name="Tsui H.-C.T."/>
            <person name="Winkler M.E."/>
        </authorList>
    </citation>
    <scope>NUCLEOTIDE SEQUENCE</scope>
</reference>
<organism evidence="1">
    <name type="scientific">marine metagenome</name>
    <dbReference type="NCBI Taxonomy" id="408172"/>
    <lineage>
        <taxon>unclassified sequences</taxon>
        <taxon>metagenomes</taxon>
        <taxon>ecological metagenomes</taxon>
    </lineage>
</organism>
<sequence>MIISLFYGFRCYIYATYEYCSVVNFVTFIDDKGAVAQLGERLTGSQEVVGSIPSGSTNQIFNHFSIINHKIDLELNDE</sequence>
<dbReference type="AntiFam" id="ANF00010">
    <property type="entry name" value="tRNA translation"/>
</dbReference>
<dbReference type="EMBL" id="UINC01060184">
    <property type="protein sequence ID" value="SVB84424.1"/>
    <property type="molecule type" value="Genomic_DNA"/>
</dbReference>